<protein>
    <recommendedName>
        <fullName evidence="1">Transposase DDE domain-containing protein</fullName>
    </recommendedName>
</protein>
<dbReference type="InterPro" id="IPR025668">
    <property type="entry name" value="Tnp_DDE_dom"/>
</dbReference>
<comment type="caution">
    <text evidence="2">The sequence shown here is derived from an EMBL/GenBank/DDBJ whole genome shotgun (WGS) entry which is preliminary data.</text>
</comment>
<evidence type="ECO:0000259" key="1">
    <source>
        <dbReference type="Pfam" id="PF13701"/>
    </source>
</evidence>
<proteinExistence type="predicted"/>
<dbReference type="RefSeq" id="WP_344513169.1">
    <property type="nucleotide sequence ID" value="NZ_BAAAQD010000037.1"/>
</dbReference>
<sequence>MAVICDNTGECLAEQLRGGTAGANDADDHIALLTRAIAQIPEPWRHNLLITADGAGATHKLLAWIASLNREPRGDDPGMRVEYSVGWPADKHTGRAIAKLPADAWTAMLAADGQPGIPATLDADSGPDTVGEVADITVLLPHLHTWPQGQQVFARRVKPLRDTTPKPLPGTGQLALDLQQQAAGWRYEAFATNSPAAGPREDAGEVAACLDGRHRVHARVEDHFKEGNTTGADRLPSQSFATNTTWYRTHAIACDLIAWLQLLACDGHQARAEPATLQYQVFHTPATLTRGGRQRRLNFPAHWPWTHHIQAIFTRLLAIPAPT</sequence>
<dbReference type="Pfam" id="PF13701">
    <property type="entry name" value="DDE_Tnp_1_4"/>
    <property type="match status" value="1"/>
</dbReference>
<accession>A0ABN2D0D8</accession>
<dbReference type="Proteomes" id="UP001501470">
    <property type="component" value="Unassembled WGS sequence"/>
</dbReference>
<evidence type="ECO:0000313" key="2">
    <source>
        <dbReference type="EMBL" id="GAA1566239.1"/>
    </source>
</evidence>
<keyword evidence="3" id="KW-1185">Reference proteome</keyword>
<evidence type="ECO:0000313" key="3">
    <source>
        <dbReference type="Proteomes" id="UP001501470"/>
    </source>
</evidence>
<feature type="domain" description="Transposase DDE" evidence="1">
    <location>
        <begin position="6"/>
        <end position="318"/>
    </location>
</feature>
<organism evidence="2 3">
    <name type="scientific">Dactylosporangium maewongense</name>
    <dbReference type="NCBI Taxonomy" id="634393"/>
    <lineage>
        <taxon>Bacteria</taxon>
        <taxon>Bacillati</taxon>
        <taxon>Actinomycetota</taxon>
        <taxon>Actinomycetes</taxon>
        <taxon>Micromonosporales</taxon>
        <taxon>Micromonosporaceae</taxon>
        <taxon>Dactylosporangium</taxon>
    </lineage>
</organism>
<name>A0ABN2D0D8_9ACTN</name>
<dbReference type="EMBL" id="BAAAQD010000037">
    <property type="protein sequence ID" value="GAA1566239.1"/>
    <property type="molecule type" value="Genomic_DNA"/>
</dbReference>
<reference evidence="2 3" key="1">
    <citation type="journal article" date="2019" name="Int. J. Syst. Evol. Microbiol.">
        <title>The Global Catalogue of Microorganisms (GCM) 10K type strain sequencing project: providing services to taxonomists for standard genome sequencing and annotation.</title>
        <authorList>
            <consortium name="The Broad Institute Genomics Platform"/>
            <consortium name="The Broad Institute Genome Sequencing Center for Infectious Disease"/>
            <person name="Wu L."/>
            <person name="Ma J."/>
        </authorList>
    </citation>
    <scope>NUCLEOTIDE SEQUENCE [LARGE SCALE GENOMIC DNA]</scope>
    <source>
        <strain evidence="2 3">JCM 15933</strain>
    </source>
</reference>
<gene>
    <name evidence="2" type="ORF">GCM10009827_104880</name>
</gene>